<keyword evidence="3" id="KW-1185">Reference proteome</keyword>
<dbReference type="Proteomes" id="UP000315439">
    <property type="component" value="Unassembled WGS sequence"/>
</dbReference>
<evidence type="ECO:0000256" key="1">
    <source>
        <dbReference type="SAM" id="Phobius"/>
    </source>
</evidence>
<sequence>MKPSVVDLFNRIVYICCGVLLGVVVIPLWQSSDVQLDKSNDVSETIELDSNQQNYTSENQLSRHSNNIKFKKFVEAVIRDEIEKQLSVYLSERSAFPNELLNQRTQFSQNNKAEGSQELLQENTEQQVLSYQAAEQLLNQAVETSHWDSNIAKQLLSHLNNLTIEQELAIRTQYANAVNEGWIVPEMPLDMIEVQ</sequence>
<keyword evidence="1" id="KW-1133">Transmembrane helix</keyword>
<comment type="caution">
    <text evidence="2">The sequence shown here is derived from an EMBL/GenBank/DDBJ whole genome shotgun (WGS) entry which is preliminary data.</text>
</comment>
<protein>
    <submittedName>
        <fullName evidence="2">Uncharacterized protein</fullName>
    </submittedName>
</protein>
<evidence type="ECO:0000313" key="3">
    <source>
        <dbReference type="Proteomes" id="UP000315439"/>
    </source>
</evidence>
<gene>
    <name evidence="2" type="ORF">FLL46_12150</name>
</gene>
<proteinExistence type="predicted"/>
<feature type="transmembrane region" description="Helical" evidence="1">
    <location>
        <begin position="12"/>
        <end position="29"/>
    </location>
</feature>
<evidence type="ECO:0000313" key="2">
    <source>
        <dbReference type="EMBL" id="TQV87615.1"/>
    </source>
</evidence>
<keyword evidence="1" id="KW-0812">Transmembrane</keyword>
<name>A0A545UDR9_9GAMM</name>
<dbReference type="RefSeq" id="WP_142893793.1">
    <property type="nucleotide sequence ID" value="NZ_ML660164.1"/>
</dbReference>
<dbReference type="EMBL" id="VIKS01000007">
    <property type="protein sequence ID" value="TQV87615.1"/>
    <property type="molecule type" value="Genomic_DNA"/>
</dbReference>
<organism evidence="2 3">
    <name type="scientific">Aliikangiella coralliicola</name>
    <dbReference type="NCBI Taxonomy" id="2592383"/>
    <lineage>
        <taxon>Bacteria</taxon>
        <taxon>Pseudomonadati</taxon>
        <taxon>Pseudomonadota</taxon>
        <taxon>Gammaproteobacteria</taxon>
        <taxon>Oceanospirillales</taxon>
        <taxon>Pleioneaceae</taxon>
        <taxon>Aliikangiella</taxon>
    </lineage>
</organism>
<dbReference type="AlphaFoldDB" id="A0A545UDR9"/>
<accession>A0A545UDR9</accession>
<reference evidence="2 3" key="1">
    <citation type="submission" date="2019-07" db="EMBL/GenBank/DDBJ databases">
        <title>Draft genome for Aliikangiella sp. M105.</title>
        <authorList>
            <person name="Wang G."/>
        </authorList>
    </citation>
    <scope>NUCLEOTIDE SEQUENCE [LARGE SCALE GENOMIC DNA]</scope>
    <source>
        <strain evidence="2 3">M105</strain>
    </source>
</reference>
<keyword evidence="1" id="KW-0472">Membrane</keyword>